<dbReference type="EMBL" id="QTSX02006393">
    <property type="protein sequence ID" value="KAJ9055656.1"/>
    <property type="molecule type" value="Genomic_DNA"/>
</dbReference>
<reference evidence="1" key="1">
    <citation type="submission" date="2022-04" db="EMBL/GenBank/DDBJ databases">
        <title>Genome of the entomopathogenic fungus Entomophthora muscae.</title>
        <authorList>
            <person name="Elya C."/>
            <person name="Lovett B.R."/>
            <person name="Lee E."/>
            <person name="Macias A.M."/>
            <person name="Hajek A.E."/>
            <person name="De Bivort B.L."/>
            <person name="Kasson M.T."/>
            <person name="De Fine Licht H.H."/>
            <person name="Stajich J.E."/>
        </authorList>
    </citation>
    <scope>NUCLEOTIDE SEQUENCE</scope>
    <source>
        <strain evidence="1">Berkeley</strain>
    </source>
</reference>
<keyword evidence="2" id="KW-1185">Reference proteome</keyword>
<accession>A0ACC2S077</accession>
<sequence>MVLTTGAASPLVTPFPHTFSGPSPFVSEVPKQPKVSSPPLEEDITDAPSTLMVLFVTDPGPTSPSYHYLALDSYCHYLPGTKL</sequence>
<evidence type="ECO:0000313" key="2">
    <source>
        <dbReference type="Proteomes" id="UP001165960"/>
    </source>
</evidence>
<evidence type="ECO:0000313" key="1">
    <source>
        <dbReference type="EMBL" id="KAJ9055656.1"/>
    </source>
</evidence>
<gene>
    <name evidence="1" type="ORF">DSO57_1001635</name>
</gene>
<dbReference type="Proteomes" id="UP001165960">
    <property type="component" value="Unassembled WGS sequence"/>
</dbReference>
<name>A0ACC2S077_9FUNG</name>
<comment type="caution">
    <text evidence="1">The sequence shown here is derived from an EMBL/GenBank/DDBJ whole genome shotgun (WGS) entry which is preliminary data.</text>
</comment>
<proteinExistence type="predicted"/>
<organism evidence="1 2">
    <name type="scientific">Entomophthora muscae</name>
    <dbReference type="NCBI Taxonomy" id="34485"/>
    <lineage>
        <taxon>Eukaryota</taxon>
        <taxon>Fungi</taxon>
        <taxon>Fungi incertae sedis</taxon>
        <taxon>Zoopagomycota</taxon>
        <taxon>Entomophthoromycotina</taxon>
        <taxon>Entomophthoromycetes</taxon>
        <taxon>Entomophthorales</taxon>
        <taxon>Entomophthoraceae</taxon>
        <taxon>Entomophthora</taxon>
    </lineage>
</organism>
<protein>
    <submittedName>
        <fullName evidence="1">Uncharacterized protein</fullName>
    </submittedName>
</protein>